<dbReference type="RefSeq" id="XP_020895380.1">
    <property type="nucleotide sequence ID" value="XM_021039721.2"/>
</dbReference>
<comment type="function">
    <text evidence="10">Tubulin-binding protein that acts as a negative regulator of Notch signaling pathway. Shuttles between the cytoplasm and the nucleus and mediates the nuclear export of RBPJ/RBPSUH, thereby preventing the interaction between RBPJ/RBPSUH and NICD product of Notch proteins (Notch intracellular domain), leading to down-regulate Notch-mediated transcription. May play a role in neurogenesis.</text>
</comment>
<comment type="subcellular location">
    <subcellularLocation>
        <location evidence="2">Cytoplasm</location>
    </subcellularLocation>
    <subcellularLocation>
        <location evidence="1">Nucleus</location>
    </subcellularLocation>
</comment>
<dbReference type="KEGG" id="epa:110234347"/>
<dbReference type="GO" id="GO:0007219">
    <property type="term" value="P:Notch signaling pathway"/>
    <property type="evidence" value="ECO:0007669"/>
    <property type="project" value="UniProtKB-KW"/>
</dbReference>
<comment type="subunit">
    <text evidence="4">Interacts with RBPJ/RBPSUH.</text>
</comment>
<dbReference type="GO" id="GO:0015631">
    <property type="term" value="F:tubulin binding"/>
    <property type="evidence" value="ECO:0007669"/>
    <property type="project" value="InterPro"/>
</dbReference>
<dbReference type="AlphaFoldDB" id="A0A913WX06"/>
<comment type="similarity">
    <text evidence="3">Belongs to the RITA family.</text>
</comment>
<dbReference type="EnsemblMetazoa" id="XM_021039721.2">
    <property type="protein sequence ID" value="XP_020895380.1"/>
    <property type="gene ID" value="LOC110234347"/>
</dbReference>
<sequence length="182" mass="21140">MKRLPKRRNTVYCNMFDSSAYTSRGRFKKTRFTPSSVDETLFGERRTTLEPDPVPKFEPPWVDNGKTKLKPPPKPLLFYCPGSPSRPTSSSRTTNTTPERKYKPTKFSPTVIDHTLFDSGRTKQGVKTDKFFTSMPHHQLHLDGSIRESSEEDSFRLTNNPSRPNSRREKQHELKKTLPPWR</sequence>
<evidence type="ECO:0000256" key="1">
    <source>
        <dbReference type="ARBA" id="ARBA00004123"/>
    </source>
</evidence>
<organism evidence="13 14">
    <name type="scientific">Exaiptasia diaphana</name>
    <name type="common">Tropical sea anemone</name>
    <name type="synonym">Aiptasia pulchella</name>
    <dbReference type="NCBI Taxonomy" id="2652724"/>
    <lineage>
        <taxon>Eukaryota</taxon>
        <taxon>Metazoa</taxon>
        <taxon>Cnidaria</taxon>
        <taxon>Anthozoa</taxon>
        <taxon>Hexacorallia</taxon>
        <taxon>Actiniaria</taxon>
        <taxon>Aiptasiidae</taxon>
        <taxon>Exaiptasia</taxon>
    </lineage>
</organism>
<keyword evidence="14" id="KW-1185">Reference proteome</keyword>
<dbReference type="Pfam" id="PF17066">
    <property type="entry name" value="RITA"/>
    <property type="match status" value="1"/>
</dbReference>
<dbReference type="GO" id="GO:0005737">
    <property type="term" value="C:cytoplasm"/>
    <property type="evidence" value="ECO:0007669"/>
    <property type="project" value="UniProtKB-SubCell"/>
</dbReference>
<evidence type="ECO:0000256" key="6">
    <source>
        <dbReference type="ARBA" id="ARBA00022490"/>
    </source>
</evidence>
<evidence type="ECO:0000256" key="12">
    <source>
        <dbReference type="SAM" id="MobiDB-lite"/>
    </source>
</evidence>
<dbReference type="GO" id="GO:0005634">
    <property type="term" value="C:nucleus"/>
    <property type="evidence" value="ECO:0007669"/>
    <property type="project" value="UniProtKB-SubCell"/>
</dbReference>
<proteinExistence type="inferred from homology"/>
<reference evidence="13" key="1">
    <citation type="submission" date="2022-11" db="UniProtKB">
        <authorList>
            <consortium name="EnsemblMetazoa"/>
        </authorList>
    </citation>
    <scope>IDENTIFICATION</scope>
</reference>
<dbReference type="InterPro" id="IPR031418">
    <property type="entry name" value="RITA1"/>
</dbReference>
<feature type="region of interest" description="Disordered" evidence="12">
    <location>
        <begin position="140"/>
        <end position="182"/>
    </location>
</feature>
<evidence type="ECO:0000313" key="13">
    <source>
        <dbReference type="EnsemblMetazoa" id="XP_020895380.1"/>
    </source>
</evidence>
<dbReference type="PANTHER" id="PTHR34917:SF1">
    <property type="entry name" value="RBPJ-INTERACTING AND TUBULIN-ASSOCIATED PROTEIN 1"/>
    <property type="match status" value="1"/>
</dbReference>
<dbReference type="Proteomes" id="UP000887567">
    <property type="component" value="Unplaced"/>
</dbReference>
<keyword evidence="7" id="KW-0524">Neurogenesis</keyword>
<evidence type="ECO:0000256" key="7">
    <source>
        <dbReference type="ARBA" id="ARBA00022902"/>
    </source>
</evidence>
<name>A0A913WX06_EXADI</name>
<dbReference type="GO" id="GO:0051168">
    <property type="term" value="P:nuclear export"/>
    <property type="evidence" value="ECO:0007669"/>
    <property type="project" value="InterPro"/>
</dbReference>
<dbReference type="GeneID" id="110234347"/>
<evidence type="ECO:0000256" key="3">
    <source>
        <dbReference type="ARBA" id="ARBA00010906"/>
    </source>
</evidence>
<dbReference type="GO" id="GO:0007399">
    <property type="term" value="P:nervous system development"/>
    <property type="evidence" value="ECO:0007669"/>
    <property type="project" value="UniProtKB-KW"/>
</dbReference>
<dbReference type="PANTHER" id="PTHR34917">
    <property type="entry name" value="RBPJ-INTERACTING AND TUBULIN-ASSOCIATED PROTEIN 1"/>
    <property type="match status" value="1"/>
</dbReference>
<evidence type="ECO:0000256" key="8">
    <source>
        <dbReference type="ARBA" id="ARBA00022976"/>
    </source>
</evidence>
<accession>A0A913WX06</accession>
<keyword evidence="8" id="KW-0914">Notch signaling pathway</keyword>
<evidence type="ECO:0000256" key="11">
    <source>
        <dbReference type="ARBA" id="ARBA00031318"/>
    </source>
</evidence>
<evidence type="ECO:0000256" key="5">
    <source>
        <dbReference type="ARBA" id="ARBA00014447"/>
    </source>
</evidence>
<feature type="compositionally biased region" description="Basic and acidic residues" evidence="12">
    <location>
        <begin position="166"/>
        <end position="176"/>
    </location>
</feature>
<feature type="compositionally biased region" description="Basic and acidic residues" evidence="12">
    <location>
        <begin position="140"/>
        <end position="155"/>
    </location>
</feature>
<evidence type="ECO:0000313" key="14">
    <source>
        <dbReference type="Proteomes" id="UP000887567"/>
    </source>
</evidence>
<evidence type="ECO:0000256" key="2">
    <source>
        <dbReference type="ARBA" id="ARBA00004496"/>
    </source>
</evidence>
<feature type="region of interest" description="Disordered" evidence="12">
    <location>
        <begin position="46"/>
        <end position="107"/>
    </location>
</feature>
<dbReference type="GO" id="GO:0045746">
    <property type="term" value="P:negative regulation of Notch signaling pathway"/>
    <property type="evidence" value="ECO:0007669"/>
    <property type="project" value="TreeGrafter"/>
</dbReference>
<keyword evidence="6" id="KW-0963">Cytoplasm</keyword>
<protein>
    <recommendedName>
        <fullName evidence="5">RBPJ-interacting and tubulin-associated protein 1</fullName>
    </recommendedName>
    <alternativeName>
        <fullName evidence="11">RBPJ-interacting and tubulin-associated protein</fullName>
    </alternativeName>
</protein>
<feature type="compositionally biased region" description="Low complexity" evidence="12">
    <location>
        <begin position="83"/>
        <end position="97"/>
    </location>
</feature>
<dbReference type="OrthoDB" id="5987556at2759"/>
<evidence type="ECO:0000256" key="10">
    <source>
        <dbReference type="ARBA" id="ARBA00024957"/>
    </source>
</evidence>
<evidence type="ECO:0000256" key="9">
    <source>
        <dbReference type="ARBA" id="ARBA00023242"/>
    </source>
</evidence>
<keyword evidence="9" id="KW-0539">Nucleus</keyword>
<feature type="compositionally biased region" description="Basic and acidic residues" evidence="12">
    <location>
        <begin position="46"/>
        <end position="55"/>
    </location>
</feature>
<evidence type="ECO:0000256" key="4">
    <source>
        <dbReference type="ARBA" id="ARBA00011667"/>
    </source>
</evidence>